<dbReference type="Pfam" id="PF02452">
    <property type="entry name" value="PemK_toxin"/>
    <property type="match status" value="1"/>
</dbReference>
<dbReference type="GO" id="GO:0003677">
    <property type="term" value="F:DNA binding"/>
    <property type="evidence" value="ECO:0007669"/>
    <property type="project" value="InterPro"/>
</dbReference>
<dbReference type="GO" id="GO:0004521">
    <property type="term" value="F:RNA endonuclease activity"/>
    <property type="evidence" value="ECO:0007669"/>
    <property type="project" value="TreeGrafter"/>
</dbReference>
<accession>A0A9D1RRX4</accession>
<comment type="caution">
    <text evidence="3">The sequence shown here is derived from an EMBL/GenBank/DDBJ whole genome shotgun (WGS) entry which is preliminary data.</text>
</comment>
<dbReference type="AlphaFoldDB" id="A0A9D1RRX4"/>
<keyword evidence="2" id="KW-1277">Toxin-antitoxin system</keyword>
<dbReference type="Gene3D" id="2.30.30.110">
    <property type="match status" value="1"/>
</dbReference>
<organism evidence="3 4">
    <name type="scientific">Candidatus Corynebacterium avicola</name>
    <dbReference type="NCBI Taxonomy" id="2838527"/>
    <lineage>
        <taxon>Bacteria</taxon>
        <taxon>Bacillati</taxon>
        <taxon>Actinomycetota</taxon>
        <taxon>Actinomycetes</taxon>
        <taxon>Mycobacteriales</taxon>
        <taxon>Corynebacteriaceae</taxon>
        <taxon>Corynebacterium</taxon>
    </lineage>
</organism>
<dbReference type="EMBL" id="DXGC01000073">
    <property type="protein sequence ID" value="HIW91687.1"/>
    <property type="molecule type" value="Genomic_DNA"/>
</dbReference>
<protein>
    <submittedName>
        <fullName evidence="3">Type II toxin-antitoxin system PemK/MazF family toxin</fullName>
    </submittedName>
</protein>
<dbReference type="PANTHER" id="PTHR33988:SF2">
    <property type="entry name" value="ENDORIBONUCLEASE MAZF"/>
    <property type="match status" value="1"/>
</dbReference>
<dbReference type="PANTHER" id="PTHR33988">
    <property type="entry name" value="ENDORIBONUCLEASE MAZF-RELATED"/>
    <property type="match status" value="1"/>
</dbReference>
<evidence type="ECO:0000256" key="1">
    <source>
        <dbReference type="ARBA" id="ARBA00007521"/>
    </source>
</evidence>
<evidence type="ECO:0000256" key="2">
    <source>
        <dbReference type="ARBA" id="ARBA00022649"/>
    </source>
</evidence>
<dbReference type="SUPFAM" id="SSF50118">
    <property type="entry name" value="Cell growth inhibitor/plasmid maintenance toxic component"/>
    <property type="match status" value="1"/>
</dbReference>
<evidence type="ECO:0000313" key="4">
    <source>
        <dbReference type="Proteomes" id="UP000824190"/>
    </source>
</evidence>
<proteinExistence type="inferred from homology"/>
<dbReference type="GO" id="GO:0016075">
    <property type="term" value="P:rRNA catabolic process"/>
    <property type="evidence" value="ECO:0007669"/>
    <property type="project" value="TreeGrafter"/>
</dbReference>
<sequence length="126" mass="13562">MSVPLRGEVLEVDLGIVEPDGTPLPPKPWLIVSPNPRNRGLGTFLAVRITTTGKHAELPTVVALPDGEVVHGWVRCDSLETIYPEDLTGRRWGALSREAMRDVGAGLAAALGLDENTLTWSVGRSE</sequence>
<name>A0A9D1RRX4_9CORY</name>
<dbReference type="GO" id="GO:0006402">
    <property type="term" value="P:mRNA catabolic process"/>
    <property type="evidence" value="ECO:0007669"/>
    <property type="project" value="TreeGrafter"/>
</dbReference>
<gene>
    <name evidence="3" type="ORF">H9870_08510</name>
</gene>
<dbReference type="InterPro" id="IPR011067">
    <property type="entry name" value="Plasmid_toxin/cell-grow_inhib"/>
</dbReference>
<reference evidence="3" key="2">
    <citation type="submission" date="2021-04" db="EMBL/GenBank/DDBJ databases">
        <authorList>
            <person name="Gilroy R."/>
        </authorList>
    </citation>
    <scope>NUCLEOTIDE SEQUENCE</scope>
    <source>
        <strain evidence="3">CHK32-1732</strain>
    </source>
</reference>
<dbReference type="Proteomes" id="UP000824190">
    <property type="component" value="Unassembled WGS sequence"/>
</dbReference>
<comment type="similarity">
    <text evidence="1">Belongs to the PemK/MazF family.</text>
</comment>
<dbReference type="InterPro" id="IPR003477">
    <property type="entry name" value="PemK-like"/>
</dbReference>
<reference evidence="3" key="1">
    <citation type="journal article" date="2021" name="PeerJ">
        <title>Extensive microbial diversity within the chicken gut microbiome revealed by metagenomics and culture.</title>
        <authorList>
            <person name="Gilroy R."/>
            <person name="Ravi A."/>
            <person name="Getino M."/>
            <person name="Pursley I."/>
            <person name="Horton D.L."/>
            <person name="Alikhan N.F."/>
            <person name="Baker D."/>
            <person name="Gharbi K."/>
            <person name="Hall N."/>
            <person name="Watson M."/>
            <person name="Adriaenssens E.M."/>
            <person name="Foster-Nyarko E."/>
            <person name="Jarju S."/>
            <person name="Secka A."/>
            <person name="Antonio M."/>
            <person name="Oren A."/>
            <person name="Chaudhuri R.R."/>
            <person name="La Ragione R."/>
            <person name="Hildebrand F."/>
            <person name="Pallen M.J."/>
        </authorList>
    </citation>
    <scope>NUCLEOTIDE SEQUENCE</scope>
    <source>
        <strain evidence="3">CHK32-1732</strain>
    </source>
</reference>
<evidence type="ECO:0000313" key="3">
    <source>
        <dbReference type="EMBL" id="HIW91687.1"/>
    </source>
</evidence>